<dbReference type="InterPro" id="IPR001078">
    <property type="entry name" value="2-oxoacid_DH_actylTfrase"/>
</dbReference>
<evidence type="ECO:0000256" key="1">
    <source>
        <dbReference type="ARBA" id="ARBA00001938"/>
    </source>
</evidence>
<name>A0A507CL77_9FUNG</name>
<dbReference type="Gene3D" id="2.40.50.100">
    <property type="match status" value="1"/>
</dbReference>
<dbReference type="GO" id="GO:0006099">
    <property type="term" value="P:tricarboxylic acid cycle"/>
    <property type="evidence" value="ECO:0007669"/>
    <property type="project" value="UniProtKB-KW"/>
</dbReference>
<evidence type="ECO:0000256" key="10">
    <source>
        <dbReference type="ARBA" id="ARBA00023128"/>
    </source>
</evidence>
<dbReference type="SUPFAM" id="SSF51230">
    <property type="entry name" value="Single hybrid motif"/>
    <property type="match status" value="1"/>
</dbReference>
<evidence type="ECO:0000313" key="17">
    <source>
        <dbReference type="Proteomes" id="UP000317494"/>
    </source>
</evidence>
<evidence type="ECO:0000256" key="8">
    <source>
        <dbReference type="ARBA" id="ARBA00022823"/>
    </source>
</evidence>
<feature type="domain" description="Lipoyl-binding" evidence="14">
    <location>
        <begin position="78"/>
        <end position="153"/>
    </location>
</feature>
<dbReference type="PROSITE" id="PS50968">
    <property type="entry name" value="BIOTINYL_LIPOYL"/>
    <property type="match status" value="1"/>
</dbReference>
<comment type="similarity">
    <text evidence="4">Belongs to the 2-oxoacid dehydrogenase family.</text>
</comment>
<dbReference type="PANTHER" id="PTHR43416:SF5">
    <property type="entry name" value="DIHYDROLIPOYLLYSINE-RESIDUE SUCCINYLTRANSFERASE COMPONENT OF 2-OXOGLUTARATE DEHYDROGENASE COMPLEX, MITOCHONDRIAL"/>
    <property type="match status" value="1"/>
</dbReference>
<evidence type="ECO:0000256" key="11">
    <source>
        <dbReference type="ARBA" id="ARBA00023315"/>
    </source>
</evidence>
<evidence type="ECO:0000256" key="4">
    <source>
        <dbReference type="ARBA" id="ARBA00007317"/>
    </source>
</evidence>
<dbReference type="OrthoDB" id="5391403at2759"/>
<feature type="region of interest" description="Disordered" evidence="13">
    <location>
        <begin position="156"/>
        <end position="230"/>
    </location>
</feature>
<dbReference type="UniPathway" id="UPA00868">
    <property type="reaction ID" value="UER00840"/>
</dbReference>
<evidence type="ECO:0000313" key="15">
    <source>
        <dbReference type="EMBL" id="TPX38703.1"/>
    </source>
</evidence>
<dbReference type="InterPro" id="IPR011053">
    <property type="entry name" value="Single_hybrid_motif"/>
</dbReference>
<dbReference type="NCBIfam" id="TIGR01347">
    <property type="entry name" value="sucB"/>
    <property type="match status" value="1"/>
</dbReference>
<organism evidence="15 17">
    <name type="scientific">Synchytrium endobioticum</name>
    <dbReference type="NCBI Taxonomy" id="286115"/>
    <lineage>
        <taxon>Eukaryota</taxon>
        <taxon>Fungi</taxon>
        <taxon>Fungi incertae sedis</taxon>
        <taxon>Chytridiomycota</taxon>
        <taxon>Chytridiomycota incertae sedis</taxon>
        <taxon>Chytridiomycetes</taxon>
        <taxon>Synchytriales</taxon>
        <taxon>Synchytriaceae</taxon>
        <taxon>Synchytrium</taxon>
    </lineage>
</organism>
<keyword evidence="10" id="KW-0496">Mitochondrion</keyword>
<evidence type="ECO:0000256" key="12">
    <source>
        <dbReference type="ARBA" id="ARBA00032406"/>
    </source>
</evidence>
<dbReference type="EMBL" id="QEAM01000337">
    <property type="protein sequence ID" value="TPX41179.1"/>
    <property type="molecule type" value="Genomic_DNA"/>
</dbReference>
<dbReference type="Proteomes" id="UP000317494">
    <property type="component" value="Unassembled WGS sequence"/>
</dbReference>
<dbReference type="InterPro" id="IPR003016">
    <property type="entry name" value="2-oxoA_DH_lipoyl-BS"/>
</dbReference>
<protein>
    <recommendedName>
        <fullName evidence="5">dihydrolipoyllysine-residue succinyltransferase</fullName>
        <ecNumber evidence="5">2.3.1.61</ecNumber>
    </recommendedName>
    <alternativeName>
        <fullName evidence="12">2-oxoglutarate dehydrogenase complex component E2</fullName>
    </alternativeName>
</protein>
<accession>A0A507CL77</accession>
<comment type="subcellular location">
    <subcellularLocation>
        <location evidence="2">Mitochondrion</location>
    </subcellularLocation>
</comment>
<keyword evidence="7 15" id="KW-0808">Transferase</keyword>
<evidence type="ECO:0000256" key="13">
    <source>
        <dbReference type="SAM" id="MobiDB-lite"/>
    </source>
</evidence>
<evidence type="ECO:0000256" key="6">
    <source>
        <dbReference type="ARBA" id="ARBA00022532"/>
    </source>
</evidence>
<keyword evidence="9" id="KW-0809">Transit peptide</keyword>
<dbReference type="SUPFAM" id="SSF52777">
    <property type="entry name" value="CoA-dependent acyltransferases"/>
    <property type="match status" value="1"/>
</dbReference>
<dbReference type="EMBL" id="QEAN01000381">
    <property type="protein sequence ID" value="TPX38703.1"/>
    <property type="molecule type" value="Genomic_DNA"/>
</dbReference>
<dbReference type="FunFam" id="3.30.559.10:FF:000006">
    <property type="entry name" value="Dihydrolipoyllysine-residue succinyltransferase component of 2-oxoglutarate dehydrogenase complex, mitochondrial"/>
    <property type="match status" value="1"/>
</dbReference>
<evidence type="ECO:0000256" key="9">
    <source>
        <dbReference type="ARBA" id="ARBA00022946"/>
    </source>
</evidence>
<comment type="cofactor">
    <cofactor evidence="1">
        <name>(R)-lipoate</name>
        <dbReference type="ChEBI" id="CHEBI:83088"/>
    </cofactor>
</comment>
<proteinExistence type="inferred from homology"/>
<reference evidence="17 18" key="1">
    <citation type="journal article" date="2019" name="Sci. Rep.">
        <title>Comparative genomics of chytrid fungi reveal insights into the obligate biotrophic and pathogenic lifestyle of Synchytrium endobioticum.</title>
        <authorList>
            <person name="van de Vossenberg B.T.L.H."/>
            <person name="Warris S."/>
            <person name="Nguyen H.D.T."/>
            <person name="van Gent-Pelzer M.P.E."/>
            <person name="Joly D.L."/>
            <person name="van de Geest H.C."/>
            <person name="Bonants P.J.M."/>
            <person name="Smith D.S."/>
            <person name="Levesque C.A."/>
            <person name="van der Lee T.A.J."/>
        </authorList>
    </citation>
    <scope>NUCLEOTIDE SEQUENCE [LARGE SCALE GENOMIC DNA]</scope>
    <source>
        <strain evidence="16 18">LEV6574</strain>
        <strain evidence="15 17">MB42</strain>
    </source>
</reference>
<dbReference type="GO" id="GO:0045252">
    <property type="term" value="C:oxoglutarate dehydrogenase complex"/>
    <property type="evidence" value="ECO:0007669"/>
    <property type="project" value="InterPro"/>
</dbReference>
<dbReference type="AlphaFoldDB" id="A0A507CL77"/>
<dbReference type="InterPro" id="IPR050537">
    <property type="entry name" value="2-oxoacid_dehydrogenase"/>
</dbReference>
<dbReference type="Proteomes" id="UP000320475">
    <property type="component" value="Unassembled WGS sequence"/>
</dbReference>
<dbReference type="EC" id="2.3.1.61" evidence="5"/>
<dbReference type="STRING" id="286115.A0A507CL77"/>
<evidence type="ECO:0000256" key="2">
    <source>
        <dbReference type="ARBA" id="ARBA00004173"/>
    </source>
</evidence>
<gene>
    <name evidence="15" type="primary">KGD2</name>
    <name evidence="16" type="ORF">SeLEV6574_g06222</name>
    <name evidence="15" type="ORF">SeMB42_g06590</name>
</gene>
<feature type="compositionally biased region" description="Low complexity" evidence="13">
    <location>
        <begin position="176"/>
        <end position="188"/>
    </location>
</feature>
<keyword evidence="8" id="KW-0450">Lipoyl</keyword>
<dbReference type="PROSITE" id="PS00189">
    <property type="entry name" value="LIPOYL"/>
    <property type="match status" value="1"/>
</dbReference>
<dbReference type="CDD" id="cd06849">
    <property type="entry name" value="lipoyl_domain"/>
    <property type="match status" value="1"/>
</dbReference>
<dbReference type="PANTHER" id="PTHR43416">
    <property type="entry name" value="DIHYDROLIPOYLLYSINE-RESIDUE SUCCINYLTRANSFERASE COMPONENT OF 2-OXOGLUTARATE DEHYDROGENASE COMPLEX, MITOCHONDRIAL-RELATED"/>
    <property type="match status" value="1"/>
</dbReference>
<keyword evidence="6" id="KW-0816">Tricarboxylic acid cycle</keyword>
<evidence type="ECO:0000256" key="5">
    <source>
        <dbReference type="ARBA" id="ARBA00012945"/>
    </source>
</evidence>
<evidence type="ECO:0000313" key="16">
    <source>
        <dbReference type="EMBL" id="TPX41179.1"/>
    </source>
</evidence>
<comment type="caution">
    <text evidence="15">The sequence shown here is derived from an EMBL/GenBank/DDBJ whole genome shotgun (WGS) entry which is preliminary data.</text>
</comment>
<dbReference type="InterPro" id="IPR006255">
    <property type="entry name" value="SucB"/>
</dbReference>
<sequence length="459" mass="50221">MLRRTATSVKCPSWTTFRSSSRSHNITVLATLQQSTALSSSCHLYHTLLNASSSHSVRKNAFNVTKSQRMQWTRNIADKVIKVPTMAESISEGTLAKWLKGVGDFVNRDEQIATIETDKIDVAVNASDSGTILEQFAKEGDTVQVGADFYKLQMGEAPAKSASKPSIPIDERKETLAPPTAPLTAAPTKKTEPRAQPQTAAAKVPAGPAPPKETAPTHEIPVSPTGSRTERRVKMNRMRLRIAERLKESQDTAASLTTFNQCDMSSLMEMRKKYKDDILEKYGIKLGFMSAFVKAAVHALNAVPAVNARIDGTDVVYHDFMDLSVAVSTPKGLVTPVLRNCESKSFIQIEKELSDYSKKARDGNITIEDMAGGTFTISNGGVFGSLMGTPIINQPQSAILGMHAIKDMAVVVNGQVVVRPMMYLALTYDHRIIDGREAVTFLVKVKEAVEDPRRLLLDI</sequence>
<dbReference type="Gene3D" id="3.30.559.10">
    <property type="entry name" value="Chloramphenicol acetyltransferase-like domain"/>
    <property type="match status" value="1"/>
</dbReference>
<dbReference type="GO" id="GO:0004149">
    <property type="term" value="F:dihydrolipoyllysine-residue succinyltransferase activity"/>
    <property type="evidence" value="ECO:0007669"/>
    <property type="project" value="UniProtKB-EC"/>
</dbReference>
<dbReference type="GO" id="GO:0005739">
    <property type="term" value="C:mitochondrion"/>
    <property type="evidence" value="ECO:0007669"/>
    <property type="project" value="UniProtKB-SubCell"/>
</dbReference>
<dbReference type="VEuPathDB" id="FungiDB:SeMB42_g06590"/>
<dbReference type="InterPro" id="IPR023213">
    <property type="entry name" value="CAT-like_dom_sf"/>
</dbReference>
<comment type="pathway">
    <text evidence="3">Amino-acid degradation; L-lysine degradation via saccharopine pathway; glutaryl-CoA from L-lysine: step 6/6.</text>
</comment>
<dbReference type="InterPro" id="IPR000089">
    <property type="entry name" value="Biotin_lipoyl"/>
</dbReference>
<dbReference type="Pfam" id="PF00364">
    <property type="entry name" value="Biotin_lipoyl"/>
    <property type="match status" value="1"/>
</dbReference>
<keyword evidence="17" id="KW-1185">Reference proteome</keyword>
<keyword evidence="11" id="KW-0012">Acyltransferase</keyword>
<evidence type="ECO:0000313" key="18">
    <source>
        <dbReference type="Proteomes" id="UP000320475"/>
    </source>
</evidence>
<evidence type="ECO:0000259" key="14">
    <source>
        <dbReference type="PROSITE" id="PS50968"/>
    </source>
</evidence>
<dbReference type="GO" id="GO:0033512">
    <property type="term" value="P:L-lysine catabolic process to acetyl-CoA via saccharopine"/>
    <property type="evidence" value="ECO:0007669"/>
    <property type="project" value="UniProtKB-UniPathway"/>
</dbReference>
<evidence type="ECO:0000256" key="3">
    <source>
        <dbReference type="ARBA" id="ARBA00005145"/>
    </source>
</evidence>
<evidence type="ECO:0000256" key="7">
    <source>
        <dbReference type="ARBA" id="ARBA00022679"/>
    </source>
</evidence>
<dbReference type="Pfam" id="PF00198">
    <property type="entry name" value="2-oxoacid_dh"/>
    <property type="match status" value="1"/>
</dbReference>